<dbReference type="AlphaFoldDB" id="A0A2G5URL1"/>
<reference evidence="3" key="1">
    <citation type="submission" date="2017-10" db="EMBL/GenBank/DDBJ databases">
        <title>Rapid genome shrinkage in a self-fertile nematode reveals novel sperm competition proteins.</title>
        <authorList>
            <person name="Yin D."/>
            <person name="Schwarz E.M."/>
            <person name="Thomas C.G."/>
            <person name="Felde R.L."/>
            <person name="Korf I.F."/>
            <person name="Cutter A.D."/>
            <person name="Schartner C.M."/>
            <person name="Ralston E.J."/>
            <person name="Meyer B.J."/>
            <person name="Haag E.S."/>
        </authorList>
    </citation>
    <scope>NUCLEOTIDE SEQUENCE [LARGE SCALE GENOMIC DNA]</scope>
    <source>
        <strain evidence="3">JU1422</strain>
    </source>
</reference>
<accession>A0A2G5URL1</accession>
<name>A0A2G5URL1_9PELO</name>
<dbReference type="EMBL" id="PDUG01000003">
    <property type="protein sequence ID" value="PIC42187.1"/>
    <property type="molecule type" value="Genomic_DNA"/>
</dbReference>
<evidence type="ECO:0000256" key="1">
    <source>
        <dbReference type="SAM" id="MobiDB-lite"/>
    </source>
</evidence>
<protein>
    <submittedName>
        <fullName evidence="2">Uncharacterized protein</fullName>
    </submittedName>
</protein>
<feature type="region of interest" description="Disordered" evidence="1">
    <location>
        <begin position="32"/>
        <end position="68"/>
    </location>
</feature>
<keyword evidence="3" id="KW-1185">Reference proteome</keyword>
<proteinExistence type="predicted"/>
<gene>
    <name evidence="2" type="primary">Cnig_chr_III.g9347</name>
    <name evidence="2" type="ORF">B9Z55_009347</name>
</gene>
<comment type="caution">
    <text evidence="2">The sequence shown here is derived from an EMBL/GenBank/DDBJ whole genome shotgun (WGS) entry which is preliminary data.</text>
</comment>
<evidence type="ECO:0000313" key="3">
    <source>
        <dbReference type="Proteomes" id="UP000230233"/>
    </source>
</evidence>
<organism evidence="2 3">
    <name type="scientific">Caenorhabditis nigoni</name>
    <dbReference type="NCBI Taxonomy" id="1611254"/>
    <lineage>
        <taxon>Eukaryota</taxon>
        <taxon>Metazoa</taxon>
        <taxon>Ecdysozoa</taxon>
        <taxon>Nematoda</taxon>
        <taxon>Chromadorea</taxon>
        <taxon>Rhabditida</taxon>
        <taxon>Rhabditina</taxon>
        <taxon>Rhabditomorpha</taxon>
        <taxon>Rhabditoidea</taxon>
        <taxon>Rhabditidae</taxon>
        <taxon>Peloderinae</taxon>
        <taxon>Caenorhabditis</taxon>
    </lineage>
</organism>
<sequence>MEVTYLATNFREKLNGHSGYRFLRLKAENQNESGNKFLRTKKNLRTKNNSKDQNNRLEPGFSDTLEANDMRSRSSNGLIRLLLMG</sequence>
<dbReference type="Proteomes" id="UP000230233">
    <property type="component" value="Chromosome III"/>
</dbReference>
<evidence type="ECO:0000313" key="2">
    <source>
        <dbReference type="EMBL" id="PIC42187.1"/>
    </source>
</evidence>